<dbReference type="PANTHER" id="PTHR43798:SF5">
    <property type="entry name" value="MONOACYLGLYCEROL LIPASE ABHD6"/>
    <property type="match status" value="1"/>
</dbReference>
<proteinExistence type="predicted"/>
<dbReference type="GO" id="GO:0016020">
    <property type="term" value="C:membrane"/>
    <property type="evidence" value="ECO:0007669"/>
    <property type="project" value="TreeGrafter"/>
</dbReference>
<dbReference type="InterPro" id="IPR000073">
    <property type="entry name" value="AB_hydrolase_1"/>
</dbReference>
<dbReference type="EMBL" id="FZNW01000028">
    <property type="protein sequence ID" value="SNR88865.1"/>
    <property type="molecule type" value="Genomic_DNA"/>
</dbReference>
<accession>A0A238ZZP7</accession>
<keyword evidence="3" id="KW-1185">Reference proteome</keyword>
<name>A0A238ZZP7_9PSEU</name>
<feature type="domain" description="AB hydrolase-1" evidence="1">
    <location>
        <begin position="30"/>
        <end position="253"/>
    </location>
</feature>
<gene>
    <name evidence="2" type="ORF">SAMN06265360_12816</name>
</gene>
<sequence>MELTSQHTVAGPAGRLAVAGSADFAEDDLVVLVHPINTSSRVWRAAAARLDRPVLALDLRGHGLSDQRGPFLIHDYMADVLAVLDEFAVRKAHLVGGSLGGTISLALAATHRDRVASVTAFGSTLGTGVGENVIEQMVAQLNSVGCTSYFAELIPQVVGHDYRGTPVVREALDAVGERPESVIAEILRGAFSADIRHLTSAVRCSTFAAAGDQDPTCPVEMSRELATATGGVSRVLPGLGHLPMLEAPELIAELVAEHLDRVRDDTVGVL</sequence>
<dbReference type="AlphaFoldDB" id="A0A238ZZP7"/>
<dbReference type="Gene3D" id="3.40.50.1820">
    <property type="entry name" value="alpha/beta hydrolase"/>
    <property type="match status" value="1"/>
</dbReference>
<dbReference type="GO" id="GO:0047372">
    <property type="term" value="F:monoacylglycerol lipase activity"/>
    <property type="evidence" value="ECO:0007669"/>
    <property type="project" value="TreeGrafter"/>
</dbReference>
<dbReference type="Proteomes" id="UP000198348">
    <property type="component" value="Unassembled WGS sequence"/>
</dbReference>
<dbReference type="GO" id="GO:0046464">
    <property type="term" value="P:acylglycerol catabolic process"/>
    <property type="evidence" value="ECO:0007669"/>
    <property type="project" value="TreeGrafter"/>
</dbReference>
<dbReference type="Pfam" id="PF12697">
    <property type="entry name" value="Abhydrolase_6"/>
    <property type="match status" value="1"/>
</dbReference>
<evidence type="ECO:0000313" key="3">
    <source>
        <dbReference type="Proteomes" id="UP000198348"/>
    </source>
</evidence>
<dbReference type="InterPro" id="IPR029058">
    <property type="entry name" value="AB_hydrolase_fold"/>
</dbReference>
<dbReference type="SUPFAM" id="SSF53474">
    <property type="entry name" value="alpha/beta-Hydrolases"/>
    <property type="match status" value="1"/>
</dbReference>
<dbReference type="InterPro" id="IPR050266">
    <property type="entry name" value="AB_hydrolase_sf"/>
</dbReference>
<reference evidence="2 3" key="1">
    <citation type="submission" date="2017-06" db="EMBL/GenBank/DDBJ databases">
        <authorList>
            <person name="Kim H.J."/>
            <person name="Triplett B.A."/>
        </authorList>
    </citation>
    <scope>NUCLEOTIDE SEQUENCE [LARGE SCALE GENOMIC DNA]</scope>
    <source>
        <strain evidence="2 3">DSM 45207</strain>
    </source>
</reference>
<organism evidence="2 3">
    <name type="scientific">Haloechinothrix alba</name>
    <dbReference type="NCBI Taxonomy" id="664784"/>
    <lineage>
        <taxon>Bacteria</taxon>
        <taxon>Bacillati</taxon>
        <taxon>Actinomycetota</taxon>
        <taxon>Actinomycetes</taxon>
        <taxon>Pseudonocardiales</taxon>
        <taxon>Pseudonocardiaceae</taxon>
        <taxon>Haloechinothrix</taxon>
    </lineage>
</organism>
<dbReference type="PANTHER" id="PTHR43798">
    <property type="entry name" value="MONOACYLGLYCEROL LIPASE"/>
    <property type="match status" value="1"/>
</dbReference>
<evidence type="ECO:0000313" key="2">
    <source>
        <dbReference type="EMBL" id="SNR88865.1"/>
    </source>
</evidence>
<dbReference type="OrthoDB" id="3249793at2"/>
<evidence type="ECO:0000259" key="1">
    <source>
        <dbReference type="Pfam" id="PF12697"/>
    </source>
</evidence>
<protein>
    <submittedName>
        <fullName evidence="2">3-oxoadipate enol-lactonase/pimeloyl-[acyl-carrier protein] methyl ester esterase</fullName>
    </submittedName>
</protein>
<dbReference type="PRINTS" id="PR00111">
    <property type="entry name" value="ABHYDROLASE"/>
</dbReference>